<proteinExistence type="predicted"/>
<evidence type="ECO:0000313" key="1">
    <source>
        <dbReference type="EMBL" id="KAI3687698.1"/>
    </source>
</evidence>
<dbReference type="EMBL" id="CM042044">
    <property type="protein sequence ID" value="KAI3687698.1"/>
    <property type="molecule type" value="Genomic_DNA"/>
</dbReference>
<protein>
    <submittedName>
        <fullName evidence="1">Uncharacterized protein</fullName>
    </submittedName>
</protein>
<accession>A0ACB8YQX7</accession>
<sequence>MMADITLALADAGISICSCAAEVDRGRGMVVILFHVEARLDNLPISSHLLRLVLLPQNFRSQSLGAGGTLLSKENVYMIFLS</sequence>
<gene>
    <name evidence="1" type="ORF">L1987_81399</name>
</gene>
<name>A0ACB8YQX7_9ASTR</name>
<reference evidence="1 2" key="2">
    <citation type="journal article" date="2022" name="Mol. Ecol. Resour.">
        <title>The genomes of chicory, endive, great burdock and yacon provide insights into Asteraceae paleo-polyploidization history and plant inulin production.</title>
        <authorList>
            <person name="Fan W."/>
            <person name="Wang S."/>
            <person name="Wang H."/>
            <person name="Wang A."/>
            <person name="Jiang F."/>
            <person name="Liu H."/>
            <person name="Zhao H."/>
            <person name="Xu D."/>
            <person name="Zhang Y."/>
        </authorList>
    </citation>
    <scope>NUCLEOTIDE SEQUENCE [LARGE SCALE GENOMIC DNA]</scope>
    <source>
        <strain evidence="2">cv. Yunnan</strain>
        <tissue evidence="1">Leaves</tissue>
    </source>
</reference>
<dbReference type="Proteomes" id="UP001056120">
    <property type="component" value="Linkage Group LG27"/>
</dbReference>
<keyword evidence="2" id="KW-1185">Reference proteome</keyword>
<reference evidence="2" key="1">
    <citation type="journal article" date="2022" name="Mol. Ecol. Resour.">
        <title>The genomes of chicory, endive, great burdock and yacon provide insights into Asteraceae palaeo-polyploidization history and plant inulin production.</title>
        <authorList>
            <person name="Fan W."/>
            <person name="Wang S."/>
            <person name="Wang H."/>
            <person name="Wang A."/>
            <person name="Jiang F."/>
            <person name="Liu H."/>
            <person name="Zhao H."/>
            <person name="Xu D."/>
            <person name="Zhang Y."/>
        </authorList>
    </citation>
    <scope>NUCLEOTIDE SEQUENCE [LARGE SCALE GENOMIC DNA]</scope>
    <source>
        <strain evidence="2">cv. Yunnan</strain>
    </source>
</reference>
<comment type="caution">
    <text evidence="1">The sequence shown here is derived from an EMBL/GenBank/DDBJ whole genome shotgun (WGS) entry which is preliminary data.</text>
</comment>
<organism evidence="1 2">
    <name type="scientific">Smallanthus sonchifolius</name>
    <dbReference type="NCBI Taxonomy" id="185202"/>
    <lineage>
        <taxon>Eukaryota</taxon>
        <taxon>Viridiplantae</taxon>
        <taxon>Streptophyta</taxon>
        <taxon>Embryophyta</taxon>
        <taxon>Tracheophyta</taxon>
        <taxon>Spermatophyta</taxon>
        <taxon>Magnoliopsida</taxon>
        <taxon>eudicotyledons</taxon>
        <taxon>Gunneridae</taxon>
        <taxon>Pentapetalae</taxon>
        <taxon>asterids</taxon>
        <taxon>campanulids</taxon>
        <taxon>Asterales</taxon>
        <taxon>Asteraceae</taxon>
        <taxon>Asteroideae</taxon>
        <taxon>Heliantheae alliance</taxon>
        <taxon>Millerieae</taxon>
        <taxon>Smallanthus</taxon>
    </lineage>
</organism>
<evidence type="ECO:0000313" key="2">
    <source>
        <dbReference type="Proteomes" id="UP001056120"/>
    </source>
</evidence>